<keyword evidence="5" id="KW-0732">Signal</keyword>
<feature type="region of interest" description="Disordered" evidence="6">
    <location>
        <begin position="22"/>
        <end position="51"/>
    </location>
</feature>
<name>A0ABW4QIG5_9BACL</name>
<keyword evidence="9" id="KW-1185">Reference proteome</keyword>
<dbReference type="PANTHER" id="PTHR45625:SF4">
    <property type="entry name" value="PEPTIDYLPROLYL ISOMERASE DOMAIN AND WD REPEAT-CONTAINING PROTEIN 1"/>
    <property type="match status" value="1"/>
</dbReference>
<dbReference type="PRINTS" id="PR00153">
    <property type="entry name" value="CSAPPISMRASE"/>
</dbReference>
<evidence type="ECO:0000256" key="1">
    <source>
        <dbReference type="ARBA" id="ARBA00000971"/>
    </source>
</evidence>
<dbReference type="EMBL" id="JBHUFW010000007">
    <property type="protein sequence ID" value="MFD1863423.1"/>
    <property type="molecule type" value="Genomic_DNA"/>
</dbReference>
<feature type="signal peptide" evidence="5">
    <location>
        <begin position="1"/>
        <end position="19"/>
    </location>
</feature>
<dbReference type="Pfam" id="PF00160">
    <property type="entry name" value="Pro_isomerase"/>
    <property type="match status" value="1"/>
</dbReference>
<comment type="function">
    <text evidence="2 5">PPIases accelerate the folding of proteins. It catalyzes the cis-trans isomerization of proline imidic peptide bonds in oligopeptides.</text>
</comment>
<evidence type="ECO:0000313" key="8">
    <source>
        <dbReference type="EMBL" id="MFD1863423.1"/>
    </source>
</evidence>
<dbReference type="Proteomes" id="UP001597273">
    <property type="component" value="Unassembled WGS sequence"/>
</dbReference>
<dbReference type="PANTHER" id="PTHR45625">
    <property type="entry name" value="PEPTIDYL-PROLYL CIS-TRANS ISOMERASE-RELATED"/>
    <property type="match status" value="1"/>
</dbReference>
<keyword evidence="3 5" id="KW-0697">Rotamase</keyword>
<proteinExistence type="inferred from homology"/>
<protein>
    <recommendedName>
        <fullName evidence="5">Peptidyl-prolyl cis-trans isomerase</fullName>
        <shortName evidence="5">PPIase</shortName>
        <ecNumber evidence="5">5.2.1.8</ecNumber>
    </recommendedName>
</protein>
<evidence type="ECO:0000256" key="3">
    <source>
        <dbReference type="ARBA" id="ARBA00023110"/>
    </source>
</evidence>
<evidence type="ECO:0000256" key="2">
    <source>
        <dbReference type="ARBA" id="ARBA00002388"/>
    </source>
</evidence>
<evidence type="ECO:0000259" key="7">
    <source>
        <dbReference type="PROSITE" id="PS50072"/>
    </source>
</evidence>
<evidence type="ECO:0000256" key="4">
    <source>
        <dbReference type="ARBA" id="ARBA00023235"/>
    </source>
</evidence>
<accession>A0ABW4QIG5</accession>
<sequence length="238" mass="25214">MKIKMILAALLLAVLAGCGTDEQPAQTETEKTGTTSETASETAEPESFPQLSEEVAEEEALVAMETSMGQIKIKLFPEQAPKAVENFLTHAENGYYDGLNFHRVIEGFMLQGGDPTGTGGGGESIYGEPFEDEFSNQLYNFRGALSMANAGPGTNGSQFFVVQADSAPADSIPADYPEQVKEAYAEKGGTPWLDGAHTVFGQVIEGMDVVDAIAAVETGPGDKPVEAVVINSIEVLEQ</sequence>
<dbReference type="PROSITE" id="PS00170">
    <property type="entry name" value="CSA_PPIASE_1"/>
    <property type="match status" value="1"/>
</dbReference>
<dbReference type="InterPro" id="IPR044666">
    <property type="entry name" value="Cyclophilin_A-like"/>
</dbReference>
<feature type="compositionally biased region" description="Low complexity" evidence="6">
    <location>
        <begin position="32"/>
        <end position="47"/>
    </location>
</feature>
<dbReference type="Gene3D" id="2.40.100.10">
    <property type="entry name" value="Cyclophilin-like"/>
    <property type="match status" value="1"/>
</dbReference>
<evidence type="ECO:0000256" key="6">
    <source>
        <dbReference type="SAM" id="MobiDB-lite"/>
    </source>
</evidence>
<gene>
    <name evidence="8" type="ORF">ACFSDB_10900</name>
</gene>
<dbReference type="PROSITE" id="PS50072">
    <property type="entry name" value="CSA_PPIASE_2"/>
    <property type="match status" value="1"/>
</dbReference>
<dbReference type="EC" id="5.2.1.8" evidence="5"/>
<dbReference type="InterPro" id="IPR002130">
    <property type="entry name" value="Cyclophilin-type_PPIase_dom"/>
</dbReference>
<dbReference type="InterPro" id="IPR020892">
    <property type="entry name" value="Cyclophilin-type_PPIase_CS"/>
</dbReference>
<reference evidence="9" key="1">
    <citation type="journal article" date="2019" name="Int. J. Syst. Evol. Microbiol.">
        <title>The Global Catalogue of Microorganisms (GCM) 10K type strain sequencing project: providing services to taxonomists for standard genome sequencing and annotation.</title>
        <authorList>
            <consortium name="The Broad Institute Genomics Platform"/>
            <consortium name="The Broad Institute Genome Sequencing Center for Infectious Disease"/>
            <person name="Wu L."/>
            <person name="Ma J."/>
        </authorList>
    </citation>
    <scope>NUCLEOTIDE SEQUENCE [LARGE SCALE GENOMIC DNA]</scope>
    <source>
        <strain evidence="9">CGMCC 1.15475</strain>
    </source>
</reference>
<comment type="caution">
    <text evidence="8">The sequence shown here is derived from an EMBL/GenBank/DDBJ whole genome shotgun (WGS) entry which is preliminary data.</text>
</comment>
<comment type="similarity">
    <text evidence="5">Belongs to the cyclophilin-type PPIase family.</text>
</comment>
<feature type="domain" description="PPIase cyclophilin-type" evidence="7">
    <location>
        <begin position="65"/>
        <end position="235"/>
    </location>
</feature>
<comment type="catalytic activity">
    <reaction evidence="1 5">
        <text>[protein]-peptidylproline (omega=180) = [protein]-peptidylproline (omega=0)</text>
        <dbReference type="Rhea" id="RHEA:16237"/>
        <dbReference type="Rhea" id="RHEA-COMP:10747"/>
        <dbReference type="Rhea" id="RHEA-COMP:10748"/>
        <dbReference type="ChEBI" id="CHEBI:83833"/>
        <dbReference type="ChEBI" id="CHEBI:83834"/>
        <dbReference type="EC" id="5.2.1.8"/>
    </reaction>
</comment>
<dbReference type="InterPro" id="IPR029000">
    <property type="entry name" value="Cyclophilin-like_dom_sf"/>
</dbReference>
<organism evidence="8 9">
    <name type="scientific">Planococcus chinensis</name>
    <dbReference type="NCBI Taxonomy" id="272917"/>
    <lineage>
        <taxon>Bacteria</taxon>
        <taxon>Bacillati</taxon>
        <taxon>Bacillota</taxon>
        <taxon>Bacilli</taxon>
        <taxon>Bacillales</taxon>
        <taxon>Caryophanaceae</taxon>
        <taxon>Planococcus</taxon>
    </lineage>
</organism>
<dbReference type="SUPFAM" id="SSF50891">
    <property type="entry name" value="Cyclophilin-like"/>
    <property type="match status" value="1"/>
</dbReference>
<dbReference type="GO" id="GO:0003755">
    <property type="term" value="F:peptidyl-prolyl cis-trans isomerase activity"/>
    <property type="evidence" value="ECO:0007669"/>
    <property type="project" value="UniProtKB-EC"/>
</dbReference>
<keyword evidence="4 5" id="KW-0413">Isomerase</keyword>
<evidence type="ECO:0000256" key="5">
    <source>
        <dbReference type="RuleBase" id="RU363019"/>
    </source>
</evidence>
<dbReference type="PROSITE" id="PS51257">
    <property type="entry name" value="PROKAR_LIPOPROTEIN"/>
    <property type="match status" value="1"/>
</dbReference>
<feature type="chain" id="PRO_5044998011" description="Peptidyl-prolyl cis-trans isomerase" evidence="5">
    <location>
        <begin position="20"/>
        <end position="238"/>
    </location>
</feature>
<dbReference type="RefSeq" id="WP_204893110.1">
    <property type="nucleotide sequence ID" value="NZ_JBHUFW010000007.1"/>
</dbReference>
<evidence type="ECO:0000313" key="9">
    <source>
        <dbReference type="Proteomes" id="UP001597273"/>
    </source>
</evidence>